<keyword evidence="3" id="KW-0408">Iron</keyword>
<feature type="domain" description="Rieske" evidence="6">
    <location>
        <begin position="39"/>
        <end position="116"/>
    </location>
</feature>
<organism evidence="7 8">
    <name type="scientific">Polaribacter sejongensis</name>
    <dbReference type="NCBI Taxonomy" id="985043"/>
    <lineage>
        <taxon>Bacteria</taxon>
        <taxon>Pseudomonadati</taxon>
        <taxon>Bacteroidota</taxon>
        <taxon>Flavobacteriia</taxon>
        <taxon>Flavobacteriales</taxon>
        <taxon>Flavobacteriaceae</taxon>
    </lineage>
</organism>
<proteinExistence type="predicted"/>
<evidence type="ECO:0000313" key="7">
    <source>
        <dbReference type="EMBL" id="MDN3618489.1"/>
    </source>
</evidence>
<sequence length="139" mass="15494">MIKKIVLFCCFMIVMSCSDNTQINDCFLDVNVSEVLNTRLPSYQLLTINGTSKTYSIGGRQIHIIRNNASDFIAFDLECPDRNCNAPLDIITNAPIITCTCHDRNYNYLQGGKLIGEEGCGMLMYTVNLIGSDGVQIRN</sequence>
<dbReference type="RefSeq" id="WP_165733877.1">
    <property type="nucleotide sequence ID" value="NZ_CP019336.1"/>
</dbReference>
<dbReference type="EMBL" id="JAUFQH010000003">
    <property type="protein sequence ID" value="MDN3618489.1"/>
    <property type="molecule type" value="Genomic_DNA"/>
</dbReference>
<gene>
    <name evidence="7" type="ORF">QWY81_03335</name>
</gene>
<dbReference type="SUPFAM" id="SSF50022">
    <property type="entry name" value="ISP domain"/>
    <property type="match status" value="1"/>
</dbReference>
<protein>
    <submittedName>
        <fullName evidence="7">Rieske 2Fe-2S domain-containing protein</fullName>
    </submittedName>
</protein>
<keyword evidence="2" id="KW-0479">Metal-binding</keyword>
<reference evidence="7 8" key="1">
    <citation type="journal article" date="2014" name="Int. J. Syst. Evol. Microbiol.">
        <title>Complete genome sequence of Corynebacterium casei LMG S-19264T (=DSM 44701T), isolated from a smear-ripened cheese.</title>
        <authorList>
            <consortium name="US DOE Joint Genome Institute (JGI-PGF)"/>
            <person name="Walter F."/>
            <person name="Albersmeier A."/>
            <person name="Kalinowski J."/>
            <person name="Ruckert C."/>
        </authorList>
    </citation>
    <scope>NUCLEOTIDE SEQUENCE [LARGE SCALE GENOMIC DNA]</scope>
    <source>
        <strain evidence="7 8">CECT 8670</strain>
    </source>
</reference>
<evidence type="ECO:0000256" key="5">
    <source>
        <dbReference type="SAM" id="SignalP"/>
    </source>
</evidence>
<name>A0AAJ1VFM9_9FLAO</name>
<keyword evidence="5" id="KW-0732">Signal</keyword>
<dbReference type="Pfam" id="PF00355">
    <property type="entry name" value="Rieske"/>
    <property type="match status" value="1"/>
</dbReference>
<keyword evidence="4" id="KW-0411">Iron-sulfur</keyword>
<evidence type="ECO:0000256" key="1">
    <source>
        <dbReference type="ARBA" id="ARBA00022714"/>
    </source>
</evidence>
<keyword evidence="1" id="KW-0001">2Fe-2S</keyword>
<dbReference type="Proteomes" id="UP001228636">
    <property type="component" value="Unassembled WGS sequence"/>
</dbReference>
<accession>A0AAJ1VFM9</accession>
<evidence type="ECO:0000256" key="2">
    <source>
        <dbReference type="ARBA" id="ARBA00022723"/>
    </source>
</evidence>
<feature type="signal peptide" evidence="5">
    <location>
        <begin position="1"/>
        <end position="21"/>
    </location>
</feature>
<dbReference type="GO" id="GO:0046872">
    <property type="term" value="F:metal ion binding"/>
    <property type="evidence" value="ECO:0007669"/>
    <property type="project" value="UniProtKB-KW"/>
</dbReference>
<evidence type="ECO:0000256" key="3">
    <source>
        <dbReference type="ARBA" id="ARBA00023004"/>
    </source>
</evidence>
<dbReference type="Gene3D" id="2.102.10.10">
    <property type="entry name" value="Rieske [2Fe-2S] iron-sulphur domain"/>
    <property type="match status" value="1"/>
</dbReference>
<dbReference type="GO" id="GO:0051537">
    <property type="term" value="F:2 iron, 2 sulfur cluster binding"/>
    <property type="evidence" value="ECO:0007669"/>
    <property type="project" value="UniProtKB-KW"/>
</dbReference>
<dbReference type="InterPro" id="IPR017941">
    <property type="entry name" value="Rieske_2Fe-2S"/>
</dbReference>
<dbReference type="PROSITE" id="PS51257">
    <property type="entry name" value="PROKAR_LIPOPROTEIN"/>
    <property type="match status" value="1"/>
</dbReference>
<comment type="caution">
    <text evidence="7">The sequence shown here is derived from an EMBL/GenBank/DDBJ whole genome shotgun (WGS) entry which is preliminary data.</text>
</comment>
<dbReference type="AlphaFoldDB" id="A0AAJ1VFM9"/>
<feature type="chain" id="PRO_5042461089" evidence="5">
    <location>
        <begin position="22"/>
        <end position="139"/>
    </location>
</feature>
<dbReference type="InterPro" id="IPR036922">
    <property type="entry name" value="Rieske_2Fe-2S_sf"/>
</dbReference>
<dbReference type="PROSITE" id="PS51296">
    <property type="entry name" value="RIESKE"/>
    <property type="match status" value="1"/>
</dbReference>
<evidence type="ECO:0000259" key="6">
    <source>
        <dbReference type="PROSITE" id="PS51296"/>
    </source>
</evidence>
<evidence type="ECO:0000313" key="8">
    <source>
        <dbReference type="Proteomes" id="UP001228636"/>
    </source>
</evidence>
<evidence type="ECO:0000256" key="4">
    <source>
        <dbReference type="ARBA" id="ARBA00023014"/>
    </source>
</evidence>